<comment type="function">
    <text evidence="10">Oxidoreductase required for the transfer of electrons from pyruvate to flavodoxin.</text>
</comment>
<evidence type="ECO:0000256" key="12">
    <source>
        <dbReference type="PIRSR" id="PIRSR000159-2"/>
    </source>
</evidence>
<dbReference type="Pfam" id="PF12838">
    <property type="entry name" value="Fer4_7"/>
    <property type="match status" value="1"/>
</dbReference>
<dbReference type="FunFam" id="3.40.50.970:FF:000047">
    <property type="entry name" value="Probable pyruvate-flavodoxin oxidoreductase"/>
    <property type="match status" value="1"/>
</dbReference>
<dbReference type="SUPFAM" id="SSF52922">
    <property type="entry name" value="TK C-terminal domain-like"/>
    <property type="match status" value="1"/>
</dbReference>
<feature type="binding site" evidence="11">
    <location>
        <position position="847"/>
    </location>
    <ligand>
        <name>thiamine diphosphate</name>
        <dbReference type="ChEBI" id="CHEBI:58937"/>
    </ligand>
</feature>
<dbReference type="InterPro" id="IPR037112">
    <property type="entry name" value="Pyrv-flavodox_OxR_EKR_sf"/>
</dbReference>
<organism evidence="15 16">
    <name type="scientific">Dickeya aquatica</name>
    <dbReference type="NCBI Taxonomy" id="1401087"/>
    <lineage>
        <taxon>Bacteria</taxon>
        <taxon>Pseudomonadati</taxon>
        <taxon>Pseudomonadota</taxon>
        <taxon>Gammaproteobacteria</taxon>
        <taxon>Enterobacterales</taxon>
        <taxon>Pectobacteriaceae</taxon>
        <taxon>Dickeya</taxon>
    </lineage>
</organism>
<feature type="site" description="Important for catalytic activity" evidence="12">
    <location>
        <position position="999"/>
    </location>
</feature>
<dbReference type="GO" id="GO:0005506">
    <property type="term" value="F:iron ion binding"/>
    <property type="evidence" value="ECO:0007669"/>
    <property type="project" value="InterPro"/>
</dbReference>
<dbReference type="InterPro" id="IPR033412">
    <property type="entry name" value="PFOR_II"/>
</dbReference>
<name>A0A375A707_9GAMM</name>
<dbReference type="GO" id="GO:0044281">
    <property type="term" value="P:small molecule metabolic process"/>
    <property type="evidence" value="ECO:0007669"/>
    <property type="project" value="UniProtKB-ARBA"/>
</dbReference>
<dbReference type="PROSITE" id="PS51379">
    <property type="entry name" value="4FE4S_FER_2"/>
    <property type="match status" value="2"/>
</dbReference>
<feature type="binding site" evidence="13">
    <location>
        <position position="819"/>
    </location>
    <ligand>
        <name>[4Fe-4S] cluster</name>
        <dbReference type="ChEBI" id="CHEBI:49883"/>
        <label>3</label>
    </ligand>
</feature>
<feature type="binding site" evidence="13">
    <location>
        <position position="745"/>
    </location>
    <ligand>
        <name>[4Fe-4S] cluster</name>
        <dbReference type="ChEBI" id="CHEBI:49883"/>
        <label>2</label>
    </ligand>
</feature>
<dbReference type="Gene3D" id="3.40.50.920">
    <property type="match status" value="1"/>
</dbReference>
<dbReference type="FunFam" id="3.40.920.10:FF:000001">
    <property type="entry name" value="Pyruvate:ferredoxin (Flavodoxin) oxidoreductase"/>
    <property type="match status" value="1"/>
</dbReference>
<evidence type="ECO:0000313" key="16">
    <source>
        <dbReference type="Proteomes" id="UP000294820"/>
    </source>
</evidence>
<dbReference type="SUPFAM" id="SSF53323">
    <property type="entry name" value="Pyruvate-ferredoxin oxidoreductase, PFOR, domain III"/>
    <property type="match status" value="1"/>
</dbReference>
<keyword evidence="3 13" id="KW-0004">4Fe-4S</keyword>
<feature type="binding site" evidence="11">
    <location>
        <position position="27"/>
    </location>
    <ligand>
        <name>pyruvate</name>
        <dbReference type="ChEBI" id="CHEBI:15361"/>
    </ligand>
</feature>
<dbReference type="Gene3D" id="4.10.780.10">
    <property type="entry name" value="Pyruvate-flavodoxin oxidoreductase, EKR domain"/>
    <property type="match status" value="1"/>
</dbReference>
<keyword evidence="6 10" id="KW-0560">Oxidoreductase</keyword>
<comment type="similarity">
    <text evidence="1 10">Belongs to the pyruvate:ferredoxin/flavodoxin oxidoreductase family.</text>
</comment>
<dbReference type="EC" id="1.2.7.-" evidence="10"/>
<evidence type="ECO:0000256" key="13">
    <source>
        <dbReference type="PIRSR" id="PIRSR000159-50"/>
    </source>
</evidence>
<keyword evidence="4 13" id="KW-0479">Metal-binding</keyword>
<evidence type="ECO:0000256" key="9">
    <source>
        <dbReference type="ARBA" id="ARBA00048963"/>
    </source>
</evidence>
<dbReference type="SMART" id="SM00890">
    <property type="entry name" value="EKR"/>
    <property type="match status" value="1"/>
</dbReference>
<dbReference type="CDD" id="cd03377">
    <property type="entry name" value="TPP_PFOR_PNO"/>
    <property type="match status" value="1"/>
</dbReference>
<feature type="binding site" evidence="13">
    <location>
        <position position="692"/>
    </location>
    <ligand>
        <name>[4Fe-4S] cluster</name>
        <dbReference type="ChEBI" id="CHEBI:49883"/>
        <label>1</label>
    </ligand>
</feature>
<feature type="binding site" evidence="13">
    <location>
        <position position="822"/>
    </location>
    <ligand>
        <name>[4Fe-4S] cluster</name>
        <dbReference type="ChEBI" id="CHEBI:49883"/>
        <label>3</label>
    </ligand>
</feature>
<dbReference type="Pfam" id="PF01855">
    <property type="entry name" value="POR_N"/>
    <property type="match status" value="1"/>
</dbReference>
<evidence type="ECO:0000256" key="7">
    <source>
        <dbReference type="ARBA" id="ARBA00023004"/>
    </source>
</evidence>
<dbReference type="FunFam" id="3.40.50.920:FF:000007">
    <property type="entry name" value="Pyruvate:ferredoxin (Flavodoxin) oxidoreductase"/>
    <property type="match status" value="1"/>
</dbReference>
<keyword evidence="2 10" id="KW-0813">Transport</keyword>
<keyword evidence="8 13" id="KW-0411">Iron-sulfur</keyword>
<evidence type="ECO:0000256" key="11">
    <source>
        <dbReference type="PIRSR" id="PIRSR000159-1"/>
    </source>
</evidence>
<protein>
    <recommendedName>
        <fullName evidence="10">Pyruvate-flavodoxin oxidoreductase</fullName>
        <ecNumber evidence="10">1.2.7.-</ecNumber>
    </recommendedName>
</protein>
<dbReference type="Pfam" id="PF02775">
    <property type="entry name" value="TPP_enzyme_C"/>
    <property type="match status" value="1"/>
</dbReference>
<dbReference type="Proteomes" id="UP000294820">
    <property type="component" value="Chromosome 1"/>
</dbReference>
<proteinExistence type="inferred from homology"/>
<dbReference type="PANTHER" id="PTHR32154:SF0">
    <property type="entry name" value="PYRUVATE-FLAVODOXIN OXIDOREDUCTASE-RELATED"/>
    <property type="match status" value="1"/>
</dbReference>
<dbReference type="Gene3D" id="3.40.920.10">
    <property type="entry name" value="Pyruvate-ferredoxin oxidoreductase, PFOR, domain III"/>
    <property type="match status" value="1"/>
</dbReference>
<dbReference type="GO" id="GO:0022900">
    <property type="term" value="P:electron transport chain"/>
    <property type="evidence" value="ECO:0007669"/>
    <property type="project" value="InterPro"/>
</dbReference>
<feature type="site" description="Important for catalytic activity" evidence="12">
    <location>
        <position position="110"/>
    </location>
</feature>
<evidence type="ECO:0000259" key="14">
    <source>
        <dbReference type="PROSITE" id="PS51379"/>
    </source>
</evidence>
<dbReference type="InterPro" id="IPR029061">
    <property type="entry name" value="THDP-binding"/>
</dbReference>
<dbReference type="GO" id="GO:0051539">
    <property type="term" value="F:4 iron, 4 sulfur cluster binding"/>
    <property type="evidence" value="ECO:0007669"/>
    <property type="project" value="UniProtKB-KW"/>
</dbReference>
<gene>
    <name evidence="15" type="primary">nifJ</name>
    <name evidence="15" type="ORF">DAQ1742_00787</name>
</gene>
<dbReference type="PIRSF" id="PIRSF000159">
    <property type="entry name" value="NifJ"/>
    <property type="match status" value="1"/>
</dbReference>
<dbReference type="SUPFAM" id="SSF52518">
    <property type="entry name" value="Thiamin diphosphate-binding fold (THDP-binding)"/>
    <property type="match status" value="2"/>
</dbReference>
<dbReference type="InterPro" id="IPR050722">
    <property type="entry name" value="Pyruvate:ferred/Flavod_OxRd"/>
</dbReference>
<dbReference type="InterPro" id="IPR011895">
    <property type="entry name" value="Pyrv_flavodox_OxRed"/>
</dbReference>
<dbReference type="InterPro" id="IPR017900">
    <property type="entry name" value="4Fe4S_Fe_S_CS"/>
</dbReference>
<dbReference type="InterPro" id="IPR019752">
    <property type="entry name" value="Pyrv/ketoisovalerate_OxRed_cat"/>
</dbReference>
<comment type="cofactor">
    <cofactor evidence="13">
        <name>[4Fe-4S] cluster</name>
        <dbReference type="ChEBI" id="CHEBI:49883"/>
    </cofactor>
    <text evidence="13">Binds 3 [4Fe-4S] clusters per subunit.</text>
</comment>
<feature type="binding site" evidence="11">
    <location>
        <position position="60"/>
    </location>
    <ligand>
        <name>thiamine diphosphate</name>
        <dbReference type="ChEBI" id="CHEBI:58937"/>
    </ligand>
</feature>
<evidence type="ECO:0000256" key="3">
    <source>
        <dbReference type="ARBA" id="ARBA00022485"/>
    </source>
</evidence>
<feature type="binding site" evidence="13">
    <location>
        <position position="689"/>
    </location>
    <ligand>
        <name>[4Fe-4S] cluster</name>
        <dbReference type="ChEBI" id="CHEBI:49883"/>
        <label>1</label>
    </ligand>
</feature>
<evidence type="ECO:0000256" key="4">
    <source>
        <dbReference type="ARBA" id="ARBA00022723"/>
    </source>
</evidence>
<dbReference type="FunFam" id="4.10.780.10:FF:000001">
    <property type="entry name" value="Probable pyruvate-flavodoxin oxidoreductase"/>
    <property type="match status" value="1"/>
</dbReference>
<sequence>MITTDGNSAVASVAFRTSEVIAIYPITPSSTMAEQAAAWSSDERKNIWGDTPRVIEMQSEAGAIATVHGALQTGALSTSFTSSQGLLLMIPTLYKLAGQLTPFVLHVAARTVATHALSIFCDHSDVMAVRQTGCAMLCASNVQEAQDFALIAQMASLNSRLPFIHFFDGFRTSHEINKIAPLSDDALRTLLPQAAIDAHRERALTPDRPVIRGTASNPDTFFQAREATNPWYNAAFGHVEQAMDDFARVTGRQYQPFEYYGHPQATRVLVIMGSGSGTCEEVVDALLARGEAVGVVKVRLYRPFSAQHLLGCIPQSAQRIAVLDRTKEPGALAEPLYLDVMTALAEAFSRGERSLMPQVIGGRYGLSSKEFTPQCVEAVYKELALTNPRARFTVGIYDDVTHLSLPLSDQPMPTQMSLQALFYGLGSDGTVSAAKNSIKIVGNATPLFVQGYFVYDSKKAGSLTVSHMRVGPHPIHSAYLIEQADFVACHQWQFIDKYSMVDRLKPGGIFLINAPYSASELWARLPQEVQAGLNQRQARVYCINAAKIARECQLGARINTVMQMAFFHLTQILPGENARDKLRDAISSSYGNKGQELVERNWRALDATLASLETVALAPVNPASPHRPPVVSDAAPDFVKTVTAAMLAGLGDSLPVSALPPDGTWPTGTTRWEKRNIAERIPLWKAELCTQCNHCVAACPHSAIRAKVVPATAMADAPASLASLEVKARDMRGQKYVLQVAPEDCTGCNLCVEVCPAKDRQNPDIKAINMEPRLEHVATEKTHYDFFLTLPEIDRSQIERIDIRTSQLITPLFEYSGACSGCGETPYIKLLTQLYGDRLLIANATGCSSIYGGNLPTTPWTTDANGRGPAWANSLFEDNAEFGLGFRLSVDSHRQRALRLLEQLSDQLPQELVEGLRGNRVAVDARREQIAQMRLLLQTHSGDAARQLSADADHLVEKSVWLIGGDGWAYDIGYGGLDHVMSLSENVNVLVLDTQCYSNTGGQQSKATPLGAVTKFGEHGKRKARKDLGINVMMYGHVYVAQISLGAQLNQTVKAIQEAEAWPGPSLIIAYSPCEEHGYDLAHSHEQMRQLTTTGFWPLYRFDPRRAQEGKPALVTDSRAPSASLSDTLLNEQRFRRLNTQQPDAAAQLYAEAEADLRRRYDFLSLLAGKAEKNVQE</sequence>
<dbReference type="InterPro" id="IPR002880">
    <property type="entry name" value="Pyrv_Fd/Flavodoxin_OxRdtase_N"/>
</dbReference>
<evidence type="ECO:0000256" key="1">
    <source>
        <dbReference type="ARBA" id="ARBA00009032"/>
    </source>
</evidence>
<feature type="binding site" evidence="13">
    <location>
        <position position="755"/>
    </location>
    <ligand>
        <name>[4Fe-4S] cluster</name>
        <dbReference type="ChEBI" id="CHEBI:49883"/>
        <label>1</label>
    </ligand>
</feature>
<dbReference type="Pfam" id="PF01558">
    <property type="entry name" value="POR"/>
    <property type="match status" value="1"/>
</dbReference>
<dbReference type="GO" id="GO:0006979">
    <property type="term" value="P:response to oxidative stress"/>
    <property type="evidence" value="ECO:0007669"/>
    <property type="project" value="TreeGrafter"/>
</dbReference>
<dbReference type="CDD" id="cd07034">
    <property type="entry name" value="TPP_PYR_PFOR_IOR-alpha_like"/>
    <property type="match status" value="1"/>
</dbReference>
<dbReference type="InterPro" id="IPR002869">
    <property type="entry name" value="Pyrv_flavodox_OxRed_cen"/>
</dbReference>
<feature type="binding site" evidence="13">
    <location>
        <position position="699"/>
    </location>
    <ligand>
        <name>[4Fe-4S] cluster</name>
        <dbReference type="ChEBI" id="CHEBI:49883"/>
        <label>2</label>
    </ligand>
</feature>
<dbReference type="GO" id="GO:0030976">
    <property type="term" value="F:thiamine pyrophosphate binding"/>
    <property type="evidence" value="ECO:0007669"/>
    <property type="project" value="InterPro"/>
</dbReference>
<accession>A0A375A707</accession>
<dbReference type="PROSITE" id="PS00198">
    <property type="entry name" value="4FE4S_FER_1"/>
    <property type="match status" value="1"/>
</dbReference>
<evidence type="ECO:0000313" key="15">
    <source>
        <dbReference type="EMBL" id="SLM61854.1"/>
    </source>
</evidence>
<evidence type="ECO:0000256" key="8">
    <source>
        <dbReference type="ARBA" id="ARBA00023014"/>
    </source>
</evidence>
<evidence type="ECO:0000256" key="2">
    <source>
        <dbReference type="ARBA" id="ARBA00022448"/>
    </source>
</evidence>
<feature type="binding site" evidence="11">
    <location>
        <begin position="965"/>
        <end position="968"/>
    </location>
    <ligand>
        <name>thiamine diphosphate</name>
        <dbReference type="ChEBI" id="CHEBI:58937"/>
    </ligand>
</feature>
<feature type="binding site" evidence="13">
    <location>
        <position position="847"/>
    </location>
    <ligand>
        <name>[4Fe-4S] cluster</name>
        <dbReference type="ChEBI" id="CHEBI:49883"/>
        <label>3</label>
    </ligand>
</feature>
<evidence type="ECO:0000256" key="5">
    <source>
        <dbReference type="ARBA" id="ARBA00022982"/>
    </source>
</evidence>
<keyword evidence="5 10" id="KW-0249">Electron transport</keyword>
<dbReference type="InterPro" id="IPR009014">
    <property type="entry name" value="Transketo_C/PFOR_II"/>
</dbReference>
<feature type="binding site" evidence="13">
    <location>
        <position position="751"/>
    </location>
    <ligand>
        <name>[4Fe-4S] cluster</name>
        <dbReference type="ChEBI" id="CHEBI:49883"/>
        <label>2</label>
    </ligand>
</feature>
<dbReference type="RefSeq" id="WP_035339941.1">
    <property type="nucleotide sequence ID" value="NZ_LT615367.1"/>
</dbReference>
<feature type="binding site" evidence="13">
    <location>
        <position position="695"/>
    </location>
    <ligand>
        <name>[4Fe-4S] cluster</name>
        <dbReference type="ChEBI" id="CHEBI:49883"/>
        <label>1</label>
    </ligand>
</feature>
<feature type="binding site" evidence="11">
    <location>
        <begin position="994"/>
        <end position="999"/>
    </location>
    <ligand>
        <name>thiamine diphosphate</name>
        <dbReference type="ChEBI" id="CHEBI:58937"/>
    </ligand>
</feature>
<dbReference type="AlphaFoldDB" id="A0A375A707"/>
<feature type="domain" description="4Fe-4S ferredoxin-type" evidence="14">
    <location>
        <begin position="736"/>
        <end position="765"/>
    </location>
</feature>
<dbReference type="Pfam" id="PF17147">
    <property type="entry name" value="PFOR_II"/>
    <property type="match status" value="1"/>
</dbReference>
<dbReference type="NCBIfam" id="TIGR02176">
    <property type="entry name" value="pyruv_ox_red"/>
    <property type="match status" value="1"/>
</dbReference>
<dbReference type="Gene3D" id="3.30.70.20">
    <property type="match status" value="1"/>
</dbReference>
<dbReference type="PANTHER" id="PTHR32154">
    <property type="entry name" value="PYRUVATE-FLAVODOXIN OXIDOREDUCTASE-RELATED"/>
    <property type="match status" value="1"/>
</dbReference>
<dbReference type="KEGG" id="daq:DAQ1742_00787"/>
<feature type="site" description="Important for catalytic activity" evidence="12">
    <location>
        <position position="27"/>
    </location>
</feature>
<dbReference type="InterPro" id="IPR017896">
    <property type="entry name" value="4Fe4S_Fe-S-bd"/>
</dbReference>
<feature type="binding site" evidence="13">
    <location>
        <position position="748"/>
    </location>
    <ligand>
        <name>[4Fe-4S] cluster</name>
        <dbReference type="ChEBI" id="CHEBI:49883"/>
        <label>2</label>
    </ligand>
</feature>
<dbReference type="Pfam" id="PF10371">
    <property type="entry name" value="EKR"/>
    <property type="match status" value="1"/>
</dbReference>
<dbReference type="EMBL" id="LT615367">
    <property type="protein sequence ID" value="SLM61854.1"/>
    <property type="molecule type" value="Genomic_DNA"/>
</dbReference>
<dbReference type="GO" id="GO:0043873">
    <property type="term" value="F:pyruvate-flavodoxin oxidoreductase activity"/>
    <property type="evidence" value="ECO:0007669"/>
    <property type="project" value="RHEA"/>
</dbReference>
<keyword evidence="16" id="KW-1185">Reference proteome</keyword>
<comment type="catalytic activity">
    <reaction evidence="9 10">
        <text>oxidized [flavodoxin] + pyruvate + CoA + 2 H(+) = reduced [flavodoxin] + acetyl-CoA + CO2</text>
        <dbReference type="Rhea" id="RHEA:44140"/>
        <dbReference type="Rhea" id="RHEA-COMP:10622"/>
        <dbReference type="Rhea" id="RHEA-COMP:10623"/>
        <dbReference type="ChEBI" id="CHEBI:15361"/>
        <dbReference type="ChEBI" id="CHEBI:15378"/>
        <dbReference type="ChEBI" id="CHEBI:16526"/>
        <dbReference type="ChEBI" id="CHEBI:57287"/>
        <dbReference type="ChEBI" id="CHEBI:57288"/>
        <dbReference type="ChEBI" id="CHEBI:57618"/>
        <dbReference type="ChEBI" id="CHEBI:58210"/>
    </reaction>
</comment>
<reference evidence="15 16" key="1">
    <citation type="submission" date="2016-09" db="EMBL/GenBank/DDBJ databases">
        <authorList>
            <person name="Reverchon S."/>
            <person name="Nasser W."/>
            <person name="Leonard S."/>
            <person name="Brochier C."/>
            <person name="Duprey A."/>
        </authorList>
    </citation>
    <scope>NUCLEOTIDE SEQUENCE [LARGE SCALE GENOMIC DNA]</scope>
    <source>
        <strain evidence="15 16">174/2</strain>
    </source>
</reference>
<feature type="site" description="Important for catalytic activity" evidence="12">
    <location>
        <position position="60"/>
    </location>
</feature>
<feature type="domain" description="4Fe-4S ferredoxin-type" evidence="14">
    <location>
        <begin position="680"/>
        <end position="709"/>
    </location>
</feature>
<dbReference type="FunFam" id="3.30.70.20:FF:000022">
    <property type="entry name" value="Pyruvate:ferredoxin (Flavodoxin) oxidoreductase"/>
    <property type="match status" value="1"/>
</dbReference>
<dbReference type="Gene3D" id="3.40.50.970">
    <property type="match status" value="2"/>
</dbReference>
<keyword evidence="15" id="KW-0670">Pyruvate</keyword>
<dbReference type="SUPFAM" id="SSF54862">
    <property type="entry name" value="4Fe-4S ferredoxins"/>
    <property type="match status" value="1"/>
</dbReference>
<dbReference type="FunFam" id="3.40.50.970:FF:000012">
    <property type="entry name" value="Pyruvate:ferredoxin (Flavodoxin) oxidoreductase"/>
    <property type="match status" value="1"/>
</dbReference>
<evidence type="ECO:0000256" key="6">
    <source>
        <dbReference type="ARBA" id="ARBA00023002"/>
    </source>
</evidence>
<feature type="binding site" evidence="11">
    <location>
        <position position="824"/>
    </location>
    <ligand>
        <name>thiamine diphosphate</name>
        <dbReference type="ChEBI" id="CHEBI:58937"/>
    </ligand>
</feature>
<feature type="binding site" evidence="11">
    <location>
        <position position="110"/>
    </location>
    <ligand>
        <name>pyruvate</name>
        <dbReference type="ChEBI" id="CHEBI:15361"/>
    </ligand>
</feature>
<keyword evidence="7 13" id="KW-0408">Iron</keyword>
<evidence type="ECO:0000256" key="10">
    <source>
        <dbReference type="PIRNR" id="PIRNR000159"/>
    </source>
</evidence>
<dbReference type="InterPro" id="IPR019456">
    <property type="entry name" value="Pyrv-flavodox_OxRtase_EKR"/>
</dbReference>
<feature type="binding site" evidence="13">
    <location>
        <position position="1074"/>
    </location>
    <ligand>
        <name>[4Fe-4S] cluster</name>
        <dbReference type="ChEBI" id="CHEBI:49883"/>
        <label>3</label>
    </ligand>
</feature>
<dbReference type="InterPro" id="IPR011766">
    <property type="entry name" value="TPP_enzyme_TPP-bd"/>
</dbReference>